<feature type="transmembrane region" description="Helical" evidence="5">
    <location>
        <begin position="92"/>
        <end position="123"/>
    </location>
</feature>
<dbReference type="GO" id="GO:0012505">
    <property type="term" value="C:endomembrane system"/>
    <property type="evidence" value="ECO:0007669"/>
    <property type="project" value="UniProtKB-SubCell"/>
</dbReference>
<dbReference type="GO" id="GO:0008168">
    <property type="term" value="F:methyltransferase activity"/>
    <property type="evidence" value="ECO:0007669"/>
    <property type="project" value="UniProtKB-KW"/>
</dbReference>
<dbReference type="InterPro" id="IPR007318">
    <property type="entry name" value="Phopholipid_MeTrfase"/>
</dbReference>
<keyword evidence="7" id="KW-1185">Reference proteome</keyword>
<gene>
    <name evidence="6" type="ORF">CK501_08010</name>
</gene>
<evidence type="ECO:0000256" key="3">
    <source>
        <dbReference type="ARBA" id="ARBA00022989"/>
    </source>
</evidence>
<reference evidence="6 7" key="1">
    <citation type="submission" date="2017-08" db="EMBL/GenBank/DDBJ databases">
        <title>Halovibrio sewagensis sp. nov., isolated from wastewater of high salinity.</title>
        <authorList>
            <person name="Dong X."/>
            <person name="Zhang G."/>
        </authorList>
    </citation>
    <scope>NUCLEOTIDE SEQUENCE [LARGE SCALE GENOMIC DNA]</scope>
    <source>
        <strain evidence="6 7">YL5-2</strain>
    </source>
</reference>
<evidence type="ECO:0000256" key="2">
    <source>
        <dbReference type="ARBA" id="ARBA00022692"/>
    </source>
</evidence>
<comment type="subcellular location">
    <subcellularLocation>
        <location evidence="1">Endomembrane system</location>
        <topology evidence="1">Multi-pass membrane protein</topology>
    </subcellularLocation>
</comment>
<dbReference type="AlphaFoldDB" id="A0A2A2F779"/>
<dbReference type="PANTHER" id="PTHR12714:SF24">
    <property type="entry name" value="SLR1182 PROTEIN"/>
    <property type="match status" value="1"/>
</dbReference>
<dbReference type="GO" id="GO:0032259">
    <property type="term" value="P:methylation"/>
    <property type="evidence" value="ECO:0007669"/>
    <property type="project" value="UniProtKB-KW"/>
</dbReference>
<dbReference type="Pfam" id="PF04191">
    <property type="entry name" value="PEMT"/>
    <property type="match status" value="1"/>
</dbReference>
<feature type="transmembrane region" description="Helical" evidence="5">
    <location>
        <begin position="41"/>
        <end position="62"/>
    </location>
</feature>
<name>A0A2A2F779_9GAMM</name>
<evidence type="ECO:0000256" key="1">
    <source>
        <dbReference type="ARBA" id="ARBA00004127"/>
    </source>
</evidence>
<protein>
    <submittedName>
        <fullName evidence="6">Protein-S-isoprenylcysteine methyltransferase</fullName>
    </submittedName>
</protein>
<keyword evidence="6" id="KW-0489">Methyltransferase</keyword>
<dbReference type="Proteomes" id="UP000218896">
    <property type="component" value="Unassembled WGS sequence"/>
</dbReference>
<dbReference type="PANTHER" id="PTHR12714">
    <property type="entry name" value="PROTEIN-S ISOPRENYLCYSTEINE O-METHYLTRANSFERASE"/>
    <property type="match status" value="1"/>
</dbReference>
<keyword evidence="6" id="KW-0808">Transferase</keyword>
<dbReference type="OrthoDB" id="9811969at2"/>
<feature type="transmembrane region" description="Helical" evidence="5">
    <location>
        <begin position="12"/>
        <end position="34"/>
    </location>
</feature>
<dbReference type="Gene3D" id="1.20.120.1630">
    <property type="match status" value="1"/>
</dbReference>
<evidence type="ECO:0000313" key="7">
    <source>
        <dbReference type="Proteomes" id="UP000218896"/>
    </source>
</evidence>
<sequence>MKKGLELTIPPPLIALTVAVLMWGIAQLVPGAALPFPRSATLAIVVAAVGIGIALTGILQFWRASTTINPHTPQKSAQLVEHGIYRFSRNPMYLGIAVVLLAWALYLTNALSLLLIPGFIVYINRFQILPEERHMRALFGQPFNEYAARVRRWI</sequence>
<evidence type="ECO:0000256" key="4">
    <source>
        <dbReference type="ARBA" id="ARBA00023136"/>
    </source>
</evidence>
<evidence type="ECO:0000313" key="6">
    <source>
        <dbReference type="EMBL" id="PAU80383.1"/>
    </source>
</evidence>
<evidence type="ECO:0000256" key="5">
    <source>
        <dbReference type="SAM" id="Phobius"/>
    </source>
</evidence>
<keyword evidence="3 5" id="KW-1133">Transmembrane helix</keyword>
<organism evidence="6 7">
    <name type="scientific">Halovibrio salipaludis</name>
    <dbReference type="NCBI Taxonomy" id="2032626"/>
    <lineage>
        <taxon>Bacteria</taxon>
        <taxon>Pseudomonadati</taxon>
        <taxon>Pseudomonadota</taxon>
        <taxon>Gammaproteobacteria</taxon>
        <taxon>Oceanospirillales</taxon>
        <taxon>Halomonadaceae</taxon>
        <taxon>Halovibrio</taxon>
    </lineage>
</organism>
<dbReference type="EMBL" id="NSKD01000003">
    <property type="protein sequence ID" value="PAU80383.1"/>
    <property type="molecule type" value="Genomic_DNA"/>
</dbReference>
<proteinExistence type="predicted"/>
<accession>A0A2A2F779</accession>
<keyword evidence="2 5" id="KW-0812">Transmembrane</keyword>
<dbReference type="RefSeq" id="WP_095617226.1">
    <property type="nucleotide sequence ID" value="NZ_NSKD01000003.1"/>
</dbReference>
<keyword evidence="4 5" id="KW-0472">Membrane</keyword>
<comment type="caution">
    <text evidence="6">The sequence shown here is derived from an EMBL/GenBank/DDBJ whole genome shotgun (WGS) entry which is preliminary data.</text>
</comment>